<evidence type="ECO:0000259" key="1">
    <source>
        <dbReference type="Pfam" id="PF00391"/>
    </source>
</evidence>
<proteinExistence type="predicted"/>
<dbReference type="SUPFAM" id="SSF52009">
    <property type="entry name" value="Phosphohistidine domain"/>
    <property type="match status" value="1"/>
</dbReference>
<feature type="domain" description="PEP-utilising enzyme mobile" evidence="1">
    <location>
        <begin position="495"/>
        <end position="566"/>
    </location>
</feature>
<dbReference type="EMBL" id="UINC01000268">
    <property type="protein sequence ID" value="SUZ52339.1"/>
    <property type="molecule type" value="Genomic_DNA"/>
</dbReference>
<evidence type="ECO:0000313" key="2">
    <source>
        <dbReference type="EMBL" id="SUZ52339.1"/>
    </source>
</evidence>
<name>A0A381ND38_9ZZZZ</name>
<protein>
    <recommendedName>
        <fullName evidence="1">PEP-utilising enzyme mobile domain-containing protein</fullName>
    </recommendedName>
</protein>
<organism evidence="2">
    <name type="scientific">marine metagenome</name>
    <dbReference type="NCBI Taxonomy" id="408172"/>
    <lineage>
        <taxon>unclassified sequences</taxon>
        <taxon>metagenomes</taxon>
        <taxon>ecological metagenomes</taxon>
    </lineage>
</organism>
<dbReference type="PANTHER" id="PTHR43615:SF1">
    <property type="entry name" value="PPDK_N DOMAIN-CONTAINING PROTEIN"/>
    <property type="match status" value="1"/>
</dbReference>
<reference evidence="2" key="1">
    <citation type="submission" date="2018-05" db="EMBL/GenBank/DDBJ databases">
        <authorList>
            <person name="Lanie J.A."/>
            <person name="Ng W.-L."/>
            <person name="Kazmierczak K.M."/>
            <person name="Andrzejewski T.M."/>
            <person name="Davidsen T.M."/>
            <person name="Wayne K.J."/>
            <person name="Tettelin H."/>
            <person name="Glass J.I."/>
            <person name="Rusch D."/>
            <person name="Podicherti R."/>
            <person name="Tsui H.-C.T."/>
            <person name="Winkler M.E."/>
        </authorList>
    </citation>
    <scope>NUCLEOTIDE SEQUENCE</scope>
</reference>
<gene>
    <name evidence="2" type="ORF">METZ01_LOCUS5193</name>
</gene>
<dbReference type="InterPro" id="IPR008279">
    <property type="entry name" value="PEP-util_enz_mobile_dom"/>
</dbReference>
<dbReference type="AlphaFoldDB" id="A0A381ND38"/>
<dbReference type="GO" id="GO:0016772">
    <property type="term" value="F:transferase activity, transferring phosphorus-containing groups"/>
    <property type="evidence" value="ECO:0007669"/>
    <property type="project" value="InterPro"/>
</dbReference>
<dbReference type="InterPro" id="IPR051549">
    <property type="entry name" value="PEP_Utilizing_Enz"/>
</dbReference>
<accession>A0A381ND38</accession>
<dbReference type="Gene3D" id="3.50.30.10">
    <property type="entry name" value="Phosphohistidine domain"/>
    <property type="match status" value="1"/>
</dbReference>
<dbReference type="Pfam" id="PF00391">
    <property type="entry name" value="PEP-utilizers"/>
    <property type="match status" value="1"/>
</dbReference>
<sequence length="574" mass="64563">MANIVSVDDFIIDEWYPGFKPEYGHSAWCTEPINTFKKEDEKRFWFLDFHWPKGLSPMGITFLEDGYSWSTQAAAQGLPLPPGKGIVQRLGGTHVYASEVPVTSEWEMGFRGARIGKNLPPFLQNFPDIWKDRVWELDMGLEYFENYDSSGKSLQELGQYLIDARTFHKRAWEIHFEMMYPLLANYLGFYGVCGELNIDPGEISKFLQGYDTKILECDRGLWKLTDKAKDTGITDIFESNDAENLKAALDGDSRASAWMSDFNTFLENYGYRTEGISDINLAPWIEDPTSPLGTIKTFLMKEESHDFEAASKASVEEREAAIETARSKLTTEEQEKFDGALGSCQHANFAWWNDEHNYYIDLRATIPMRMACLALGDALGCDQNDDTLYLFWPEMMEVMNGSKTVSEFTQLIKDRRDYYDHWEAKRPTMPKVLGFIPEEVADPIMIEIFGMHHHFFNAMKAEGQDVQTLTGVAASKGTVTGKARVLHSAGELHKIEPGEILVCEATSPNWTPAFGKIAACVCDGGGTLTHASIISREYRIPCVVGVGLATTVINTGDEIEVDGTKGVVTVFKNQ</sequence>
<dbReference type="InterPro" id="IPR036637">
    <property type="entry name" value="Phosphohistidine_dom_sf"/>
</dbReference>
<dbReference type="PANTHER" id="PTHR43615">
    <property type="entry name" value="PHOSPHOENOLPYRUVATE SYNTHASE-RELATED"/>
    <property type="match status" value="1"/>
</dbReference>